<comment type="caution">
    <text evidence="1">The sequence shown here is derived from an EMBL/GenBank/DDBJ whole genome shotgun (WGS) entry which is preliminary data.</text>
</comment>
<reference evidence="1 2" key="1">
    <citation type="submission" date="2017-08" db="EMBL/GenBank/DDBJ databases">
        <title>Pusillimonas indicus sp. nov., a member of the family Alcaligenaceae isolated from surface seawater.</title>
        <authorList>
            <person name="Li J."/>
        </authorList>
    </citation>
    <scope>NUCLEOTIDE SEQUENCE [LARGE SCALE GENOMIC DNA]</scope>
    <source>
        <strain evidence="1 2">L52-1-41</strain>
    </source>
</reference>
<dbReference type="Proteomes" id="UP000266206">
    <property type="component" value="Unassembled WGS sequence"/>
</dbReference>
<sequence>MNLDTRLLPGQTKVSCAGPVLTDSYYCFSYESKLDANDKGTFICGNDSGKDFLDLLGQPNLPLFDPLSGEDIQGNGTSGGGAQHNEGEARVWNPVAKQLWEVINMVIVCRSNPVNGLLLEMKNELDNERYSPGS</sequence>
<dbReference type="AlphaFoldDB" id="A0A3A1YLC4"/>
<name>A0A3A1YLC4_9BURK</name>
<evidence type="ECO:0000313" key="1">
    <source>
        <dbReference type="EMBL" id="RIY38952.1"/>
    </source>
</evidence>
<evidence type="ECO:0000313" key="2">
    <source>
        <dbReference type="Proteomes" id="UP000266206"/>
    </source>
</evidence>
<protein>
    <submittedName>
        <fullName evidence="1">Uncharacterized protein</fullName>
    </submittedName>
</protein>
<accession>A0A3A1YLC4</accession>
<proteinExistence type="predicted"/>
<organism evidence="1 2">
    <name type="scientific">Neopusillimonas maritima</name>
    <dbReference type="NCBI Taxonomy" id="2026239"/>
    <lineage>
        <taxon>Bacteria</taxon>
        <taxon>Pseudomonadati</taxon>
        <taxon>Pseudomonadota</taxon>
        <taxon>Betaproteobacteria</taxon>
        <taxon>Burkholderiales</taxon>
        <taxon>Alcaligenaceae</taxon>
        <taxon>Neopusillimonas</taxon>
    </lineage>
</organism>
<dbReference type="EMBL" id="NQYH01000025">
    <property type="protein sequence ID" value="RIY38952.1"/>
    <property type="molecule type" value="Genomic_DNA"/>
</dbReference>
<gene>
    <name evidence="1" type="ORF">CJP73_16005</name>
</gene>